<evidence type="ECO:0000313" key="2">
    <source>
        <dbReference type="Proteomes" id="UP000249518"/>
    </source>
</evidence>
<dbReference type="RefSeq" id="WP_112086094.1">
    <property type="nucleotide sequence ID" value="NZ_QLSV01000007.1"/>
</dbReference>
<name>A0A328WNB1_9FLAO</name>
<dbReference type="SUPFAM" id="SSF49464">
    <property type="entry name" value="Carboxypeptidase regulatory domain-like"/>
    <property type="match status" value="1"/>
</dbReference>
<proteinExistence type="predicted"/>
<accession>A0A328WNB1</accession>
<evidence type="ECO:0000313" key="1">
    <source>
        <dbReference type="EMBL" id="RAR47812.1"/>
    </source>
</evidence>
<dbReference type="OrthoDB" id="1427655at2"/>
<protein>
    <recommendedName>
        <fullName evidence="3">Carboxypeptidase-like protein</fullName>
    </recommendedName>
</protein>
<keyword evidence="2" id="KW-1185">Reference proteome</keyword>
<evidence type="ECO:0008006" key="3">
    <source>
        <dbReference type="Google" id="ProtNLM"/>
    </source>
</evidence>
<dbReference type="AlphaFoldDB" id="A0A328WNB1"/>
<reference evidence="1 2" key="1">
    <citation type="submission" date="2018-06" db="EMBL/GenBank/DDBJ databases">
        <title>Genomic Encyclopedia of Type Strains, Phase III (KMG-III): the genomes of soil and plant-associated and newly described type strains.</title>
        <authorList>
            <person name="Whitman W."/>
        </authorList>
    </citation>
    <scope>NUCLEOTIDE SEQUENCE [LARGE SCALE GENOMIC DNA]</scope>
    <source>
        <strain evidence="1 2">CGMCC 1.12504</strain>
    </source>
</reference>
<gene>
    <name evidence="1" type="ORF">B0I10_10788</name>
</gene>
<organism evidence="1 2">
    <name type="scientific">Flavobacterium lacus</name>
    <dbReference type="NCBI Taxonomy" id="1353778"/>
    <lineage>
        <taxon>Bacteria</taxon>
        <taxon>Pseudomonadati</taxon>
        <taxon>Bacteroidota</taxon>
        <taxon>Flavobacteriia</taxon>
        <taxon>Flavobacteriales</taxon>
        <taxon>Flavobacteriaceae</taxon>
        <taxon>Flavobacterium</taxon>
    </lineage>
</organism>
<dbReference type="EMBL" id="QLSV01000007">
    <property type="protein sequence ID" value="RAR47812.1"/>
    <property type="molecule type" value="Genomic_DNA"/>
</dbReference>
<dbReference type="InterPro" id="IPR008969">
    <property type="entry name" value="CarboxyPept-like_regulatory"/>
</dbReference>
<sequence length="237" mass="27290">MNRFFLYLKIAILTTLCSYGQKTIYGVVKVENASAEGIHVTNLVSEKATITNQNGEFWLEVKEDDLLVFSAVHLNYWRKSISSTDIKNEKIEILMSAKVSELDEVVVTEYTKINAQDLGIINYKPVSYTPAERRLRTATTGLLDPLLNWMSGRTKQLKKDIGIEKKEFMLLWLDDNFEESVFTDTFKMPKEYVNGFKFYVVEDVDLAQAIQVKNKSRVTFLLGELAQDFLNFLNNEK</sequence>
<comment type="caution">
    <text evidence="1">The sequence shown here is derived from an EMBL/GenBank/DDBJ whole genome shotgun (WGS) entry which is preliminary data.</text>
</comment>
<dbReference type="Proteomes" id="UP000249518">
    <property type="component" value="Unassembled WGS sequence"/>
</dbReference>